<dbReference type="InterPro" id="IPR021133">
    <property type="entry name" value="HEAT_type_2"/>
</dbReference>
<sequence>MAEYNPFFADEDEEPVEDSIVAAVESPSLGPTDDGDTDTPIVDTGSPKSKTAPVTALSGHSAEPSYDAIAAKFLKDRMVLTALEMHTELIESGRELLRLRDYFSNPGNFERQENTLQLNPLHRTSSETTFDSLDLARYSDDGVNQSDDKHAVLEFELRKAKDTIKALRANLTEAAESEVPSPIHTTKTAEGVIAEDTMKPLERRALNFLINEFLLQRDYKLTSITFCDENEEQDFDDWDDVGLNRSRPPDLLHLYRDYSRHVIPAKETAEVGCGDDSILAEQSEEVEADLGMAMDEEREKLEAQVLQLSEELAAYAEENQSLKEQMQKMQKDVDALQTLKTSTPGVSPIGTPHKASDAYMKRTGTASDSTEREAPNTRPEDAGNGEDLPDLASNLPEEDADSRGHMTTRPEDNDGQERPTKRNSSPRELTPFQQAINEAVLPVRDVTQARLREEVSRIADDGAGVVQMLARCLPHIVPNVLIAKREELVPLIVCTVTLHPDPNERDKLLNLLFNLIKKPDEEQRQVILSGCVAFAKYVGPERAEAELLPQCWEQITHKFPERRQLVAESCGALAPYLPNEIRSSLVLSMLQQLLQDKTDCVREVAVRSLGLVFSLTEDTDKYNQGLELVLSTLEDPSESVLGATRQVFLPAFASWAYRLGRLESNLITAVLKRLELAAIDLQRASRESSVDERKLQLFSSTLQCLIPALFASVLLGAPFDTEEEPSGEYEEVLQLEVTRFPKPLCPLHDIAVIVGDKQQLNALVQQFERYLCQSDSVEDWTGYTWVLNEFIPRLLEVLGRLEAVHRDSVKSMAKLFLHICRTFGKTFTDSKIKPKFQAVLNVPEDQLDSETLLQMPITRSTLPVFASGVLGSYNREEDRKQLSQFLQESLVTLAVSGAPLDSIRVTFLELHTHPTYHELLLAALWSCVVHKKPAVRSATAKLFGALVKGINESLVSGRVVPALITLSGDEDINVKIATIPAFGTILESTTQKETLDRVYSQFQTFLDDPLYKEEYSLLAEVILTFGKVGPNAEPKFRDEFVLPRLAAIAYTNNNTANETRRSVLAMALFNAYSALSCCFISNDLIWESMLPGLRCLRTDLDIVSPEHEAVVASMIKEFEAKLGGKERSSSVTSNSAMTSGSFHSPLPHMSEDTKRTLLNKIGAQRTKVANVFHARKK</sequence>
<keyword evidence="2" id="KW-0175">Coiled coil</keyword>
<dbReference type="PANTHER" id="PTHR32059:SF0">
    <property type="entry name" value="RAB11-BINDING PROTEIN RELCH"/>
    <property type="match status" value="1"/>
</dbReference>
<dbReference type="SUPFAM" id="SSF48371">
    <property type="entry name" value="ARM repeat"/>
    <property type="match status" value="1"/>
</dbReference>
<dbReference type="EnsemblMetazoa" id="XM_038194921.1">
    <property type="protein sequence ID" value="XP_038050849.1"/>
    <property type="gene ID" value="LOC119723999"/>
</dbReference>
<feature type="compositionally biased region" description="Polar residues" evidence="3">
    <location>
        <begin position="422"/>
        <end position="436"/>
    </location>
</feature>
<proteinExistence type="predicted"/>
<dbReference type="OMA" id="RQDLNCA"/>
<feature type="region of interest" description="Disordered" evidence="3">
    <location>
        <begin position="1"/>
        <end position="59"/>
    </location>
</feature>
<dbReference type="InterPro" id="IPR006594">
    <property type="entry name" value="LisH"/>
</dbReference>
<protein>
    <recommendedName>
        <fullName evidence="6">LisH domain-containing protein</fullName>
    </recommendedName>
</protein>
<dbReference type="PROSITE" id="PS50077">
    <property type="entry name" value="HEAT_REPEAT"/>
    <property type="match status" value="1"/>
</dbReference>
<dbReference type="OrthoDB" id="1695393at2759"/>
<dbReference type="InterPro" id="IPR016024">
    <property type="entry name" value="ARM-type_fold"/>
</dbReference>
<dbReference type="CTD" id="57614"/>
<evidence type="ECO:0008006" key="6">
    <source>
        <dbReference type="Google" id="ProtNLM"/>
    </source>
</evidence>
<dbReference type="PROSITE" id="PS50896">
    <property type="entry name" value="LISH"/>
    <property type="match status" value="1"/>
</dbReference>
<name>A0A913ZHH6_PATMI</name>
<feature type="repeat" description="HEAT" evidence="1">
    <location>
        <begin position="959"/>
        <end position="997"/>
    </location>
</feature>
<dbReference type="GO" id="GO:0055037">
    <property type="term" value="C:recycling endosome"/>
    <property type="evidence" value="ECO:0007669"/>
    <property type="project" value="TreeGrafter"/>
</dbReference>
<feature type="region of interest" description="Disordered" evidence="3">
    <location>
        <begin position="341"/>
        <end position="436"/>
    </location>
</feature>
<reference evidence="4" key="1">
    <citation type="submission" date="2022-11" db="UniProtKB">
        <authorList>
            <consortium name="EnsemblMetazoa"/>
        </authorList>
    </citation>
    <scope>IDENTIFICATION</scope>
</reference>
<feature type="compositionally biased region" description="Basic and acidic residues" evidence="3">
    <location>
        <begin position="401"/>
        <end position="420"/>
    </location>
</feature>
<feature type="compositionally biased region" description="Low complexity" evidence="3">
    <location>
        <begin position="1129"/>
        <end position="1141"/>
    </location>
</feature>
<dbReference type="Gene3D" id="1.25.10.10">
    <property type="entry name" value="Leucine-rich Repeat Variant"/>
    <property type="match status" value="2"/>
</dbReference>
<feature type="coiled-coil region" evidence="2">
    <location>
        <begin position="150"/>
        <end position="177"/>
    </location>
</feature>
<feature type="region of interest" description="Disordered" evidence="3">
    <location>
        <begin position="1126"/>
        <end position="1149"/>
    </location>
</feature>
<dbReference type="GeneID" id="119723999"/>
<dbReference type="SMART" id="SM00667">
    <property type="entry name" value="LisH"/>
    <property type="match status" value="1"/>
</dbReference>
<organism evidence="4 5">
    <name type="scientific">Patiria miniata</name>
    <name type="common">Bat star</name>
    <name type="synonym">Asterina miniata</name>
    <dbReference type="NCBI Taxonomy" id="46514"/>
    <lineage>
        <taxon>Eukaryota</taxon>
        <taxon>Metazoa</taxon>
        <taxon>Echinodermata</taxon>
        <taxon>Eleutherozoa</taxon>
        <taxon>Asterozoa</taxon>
        <taxon>Asteroidea</taxon>
        <taxon>Valvatacea</taxon>
        <taxon>Valvatida</taxon>
        <taxon>Asterinidae</taxon>
        <taxon>Patiria</taxon>
    </lineage>
</organism>
<keyword evidence="5" id="KW-1185">Reference proteome</keyword>
<evidence type="ECO:0000256" key="1">
    <source>
        <dbReference type="PROSITE-ProRule" id="PRU00103"/>
    </source>
</evidence>
<feature type="compositionally biased region" description="Basic and acidic residues" evidence="3">
    <location>
        <begin position="369"/>
        <end position="381"/>
    </location>
</feature>
<dbReference type="InterPro" id="IPR011989">
    <property type="entry name" value="ARM-like"/>
</dbReference>
<dbReference type="GO" id="GO:0032367">
    <property type="term" value="P:intracellular cholesterol transport"/>
    <property type="evidence" value="ECO:0007669"/>
    <property type="project" value="InterPro"/>
</dbReference>
<evidence type="ECO:0000256" key="3">
    <source>
        <dbReference type="SAM" id="MobiDB-lite"/>
    </source>
</evidence>
<evidence type="ECO:0000313" key="5">
    <source>
        <dbReference type="Proteomes" id="UP000887568"/>
    </source>
</evidence>
<evidence type="ECO:0000313" key="4">
    <source>
        <dbReference type="EnsemblMetazoa" id="XP_038050849.1"/>
    </source>
</evidence>
<dbReference type="PANTHER" id="PTHR32059">
    <property type="entry name" value="RAB11-BINDING PROTEIN RELCH"/>
    <property type="match status" value="1"/>
</dbReference>
<dbReference type="RefSeq" id="XP_038050849.1">
    <property type="nucleotide sequence ID" value="XM_038194921.1"/>
</dbReference>
<evidence type="ECO:0000256" key="2">
    <source>
        <dbReference type="SAM" id="Coils"/>
    </source>
</evidence>
<accession>A0A913ZHH6</accession>
<dbReference type="AlphaFoldDB" id="A0A913ZHH6"/>
<dbReference type="InterPro" id="IPR040362">
    <property type="entry name" value="RELCH"/>
</dbReference>
<dbReference type="Proteomes" id="UP000887568">
    <property type="component" value="Unplaced"/>
</dbReference>
<feature type="coiled-coil region" evidence="2">
    <location>
        <begin position="291"/>
        <end position="339"/>
    </location>
</feature>
<dbReference type="GO" id="GO:0005802">
    <property type="term" value="C:trans-Golgi network"/>
    <property type="evidence" value="ECO:0007669"/>
    <property type="project" value="InterPro"/>
</dbReference>